<dbReference type="EMBL" id="UGSS01000002">
    <property type="protein sequence ID" value="SUB33617.1"/>
    <property type="molecule type" value="Genomic_DNA"/>
</dbReference>
<reference evidence="2 3" key="1">
    <citation type="submission" date="2018-06" db="EMBL/GenBank/DDBJ databases">
        <authorList>
            <consortium name="Pathogen Informatics"/>
            <person name="Doyle S."/>
        </authorList>
    </citation>
    <scope>NUCLEOTIDE SEQUENCE [LARGE SCALE GENOMIC DNA]</scope>
    <source>
        <strain evidence="2 3">NCTC10699</strain>
    </source>
</reference>
<dbReference type="GO" id="GO:0003677">
    <property type="term" value="F:DNA binding"/>
    <property type="evidence" value="ECO:0007669"/>
    <property type="project" value="InterPro"/>
</dbReference>
<dbReference type="Gene3D" id="1.10.260.40">
    <property type="entry name" value="lambda repressor-like DNA-binding domains"/>
    <property type="match status" value="1"/>
</dbReference>
<dbReference type="SUPFAM" id="SSF47413">
    <property type="entry name" value="lambda repressor-like DNA-binding domains"/>
    <property type="match status" value="1"/>
</dbReference>
<dbReference type="InterPro" id="IPR010982">
    <property type="entry name" value="Lambda_DNA-bd_dom_sf"/>
</dbReference>
<dbReference type="InterPro" id="IPR001387">
    <property type="entry name" value="Cro/C1-type_HTH"/>
</dbReference>
<dbReference type="Proteomes" id="UP000254280">
    <property type="component" value="Unassembled WGS sequence"/>
</dbReference>
<evidence type="ECO:0000313" key="3">
    <source>
        <dbReference type="Proteomes" id="UP000254280"/>
    </source>
</evidence>
<feature type="domain" description="HTH cro/C1-type" evidence="1">
    <location>
        <begin position="50"/>
        <end position="96"/>
    </location>
</feature>
<accession>A0A379B4T4</accession>
<dbReference type="Pfam" id="PF01381">
    <property type="entry name" value="HTH_3"/>
    <property type="match status" value="1"/>
</dbReference>
<organism evidence="2 3">
    <name type="scientific">[Pasteurella] mairii</name>
    <dbReference type="NCBI Taxonomy" id="757"/>
    <lineage>
        <taxon>Bacteria</taxon>
        <taxon>Pseudomonadati</taxon>
        <taxon>Pseudomonadota</taxon>
        <taxon>Gammaproteobacteria</taxon>
        <taxon>Pasteurellales</taxon>
        <taxon>Pasteurellaceae</taxon>
    </lineage>
</organism>
<sequence length="101" mass="11337">MAADALITAMEFYFEDHRTVPLPSNAEKEEVLIELLDSIFAKVLLLNEMISQNISNAEFARRIDVKPQEVQRITNLGHNTKIDTISRALSALGKQLQLSVV</sequence>
<keyword evidence="3" id="KW-1185">Reference proteome</keyword>
<evidence type="ECO:0000313" key="2">
    <source>
        <dbReference type="EMBL" id="SUB33617.1"/>
    </source>
</evidence>
<protein>
    <submittedName>
        <fullName evidence="2">Antitoxin HicB</fullName>
    </submittedName>
</protein>
<gene>
    <name evidence="2" type="primary">hicB_2</name>
    <name evidence="2" type="ORF">NCTC10699_01244</name>
</gene>
<name>A0A379B4T4_9PAST</name>
<proteinExistence type="predicted"/>
<evidence type="ECO:0000259" key="1">
    <source>
        <dbReference type="Pfam" id="PF01381"/>
    </source>
</evidence>
<dbReference type="AlphaFoldDB" id="A0A379B4T4"/>